<dbReference type="EMBL" id="PSYR01000002">
    <property type="protein sequence ID" value="RCN56314.1"/>
    <property type="molecule type" value="Genomic_DNA"/>
</dbReference>
<dbReference type="Proteomes" id="UP000253250">
    <property type="component" value="Unassembled WGS sequence"/>
</dbReference>
<organism evidence="1 2">
    <name type="scientific">Acidiferrobacter thiooxydans</name>
    <dbReference type="NCBI Taxonomy" id="163359"/>
    <lineage>
        <taxon>Bacteria</taxon>
        <taxon>Pseudomonadati</taxon>
        <taxon>Pseudomonadota</taxon>
        <taxon>Gammaproteobacteria</taxon>
        <taxon>Acidiferrobacterales</taxon>
        <taxon>Acidiferrobacteraceae</taxon>
        <taxon>Acidiferrobacter</taxon>
    </lineage>
</organism>
<proteinExistence type="predicted"/>
<reference evidence="1 2" key="1">
    <citation type="submission" date="2018-02" db="EMBL/GenBank/DDBJ databases">
        <title>Insights into the biology of acidophilic members of the Acidiferrobacteraceae family derived from comparative genomic analyses.</title>
        <authorList>
            <person name="Issotta F."/>
            <person name="Thyssen C."/>
            <person name="Mena C."/>
            <person name="Moya A."/>
            <person name="Bellenberg S."/>
            <person name="Sproer C."/>
            <person name="Covarrubias P.C."/>
            <person name="Sand W."/>
            <person name="Quatrini R."/>
            <person name="Vera M."/>
        </authorList>
    </citation>
    <scope>NUCLEOTIDE SEQUENCE [LARGE SCALE GENOMIC DNA]</scope>
    <source>
        <strain evidence="2">m-1</strain>
    </source>
</reference>
<dbReference type="AlphaFoldDB" id="A0A1C2FXJ1"/>
<evidence type="ECO:0000313" key="1">
    <source>
        <dbReference type="EMBL" id="RCN56314.1"/>
    </source>
</evidence>
<gene>
    <name evidence="1" type="ORF">C4900_10770</name>
</gene>
<dbReference type="STRING" id="163359.A9R16_05110"/>
<sequence length="117" mass="12967">MYAVMNRKAAALRAYRLVAGSESVYRSYAAITIGVIHDQGGNLQGALKSLKTYSYLFSTRYVGAPTVALAYNNLCYNEMHLHELHRALKACAASLHYGHLPDAYAKEQELLQMLRAG</sequence>
<comment type="caution">
    <text evidence="1">The sequence shown here is derived from an EMBL/GenBank/DDBJ whole genome shotgun (WGS) entry which is preliminary data.</text>
</comment>
<protein>
    <submittedName>
        <fullName evidence="1">Uncharacterized protein</fullName>
    </submittedName>
</protein>
<accession>A0A1C2FXJ1</accession>
<evidence type="ECO:0000313" key="2">
    <source>
        <dbReference type="Proteomes" id="UP000253250"/>
    </source>
</evidence>
<keyword evidence="2" id="KW-1185">Reference proteome</keyword>
<name>A0A1C2FXJ1_9GAMM</name>